<protein>
    <submittedName>
        <fullName evidence="1">Uncharacterized protein</fullName>
    </submittedName>
</protein>
<name>A0A455VH85_9GAMM</name>
<organism evidence="1 2">
    <name type="scientific">Serratia symbiotica</name>
    <dbReference type="NCBI Taxonomy" id="138074"/>
    <lineage>
        <taxon>Bacteria</taxon>
        <taxon>Pseudomonadati</taxon>
        <taxon>Pseudomonadota</taxon>
        <taxon>Gammaproteobacteria</taxon>
        <taxon>Enterobacterales</taxon>
        <taxon>Yersiniaceae</taxon>
        <taxon>Serratia</taxon>
    </lineage>
</organism>
<accession>A0A455VH85</accession>
<sequence>MVSARLGAAKFHFPVIGQMQQKLVSKVSLWYKARRQIRCSVSS</sequence>
<gene>
    <name evidence="1" type="ORF">SSYIS1_22430</name>
</gene>
<dbReference type="EMBL" id="AP019531">
    <property type="protein sequence ID" value="BBI92487.1"/>
    <property type="molecule type" value="Genomic_DNA"/>
</dbReference>
<reference evidence="1 2" key="1">
    <citation type="submission" date="2019-03" db="EMBL/GenBank/DDBJ databases">
        <title>The genome sequence of Candidatus Serratia symbiotica strain IS.</title>
        <authorList>
            <person name="Nikoh N."/>
            <person name="Koga R."/>
            <person name="Oshima K."/>
            <person name="Hattori M."/>
            <person name="Fukatsu T."/>
        </authorList>
    </citation>
    <scope>NUCLEOTIDE SEQUENCE [LARGE SCALE GENOMIC DNA]</scope>
    <source>
        <strain evidence="1 2">IS</strain>
    </source>
</reference>
<evidence type="ECO:0000313" key="2">
    <source>
        <dbReference type="Proteomes" id="UP000324392"/>
    </source>
</evidence>
<dbReference type="AlphaFoldDB" id="A0A455VH85"/>
<dbReference type="Proteomes" id="UP000324392">
    <property type="component" value="Chromosome"/>
</dbReference>
<evidence type="ECO:0000313" key="1">
    <source>
        <dbReference type="EMBL" id="BBI92487.1"/>
    </source>
</evidence>
<proteinExistence type="predicted"/>